<dbReference type="PANTHER" id="PTHR35848">
    <property type="entry name" value="OXALATE-BINDING PROTEIN"/>
    <property type="match status" value="1"/>
</dbReference>
<dbReference type="EMBL" id="CP118605">
    <property type="protein sequence ID" value="WGL15882.1"/>
    <property type="molecule type" value="Genomic_DNA"/>
</dbReference>
<feature type="domain" description="Cupin type-2" evidence="3">
    <location>
        <begin position="70"/>
        <end position="135"/>
    </location>
</feature>
<evidence type="ECO:0000256" key="2">
    <source>
        <dbReference type="SAM" id="SignalP"/>
    </source>
</evidence>
<evidence type="ECO:0000313" key="4">
    <source>
        <dbReference type="EMBL" id="WGL15882.1"/>
    </source>
</evidence>
<protein>
    <submittedName>
        <fullName evidence="4">Cupin domain-containing protein</fullName>
    </submittedName>
</protein>
<dbReference type="Proteomes" id="UP001236500">
    <property type="component" value="Chromosome"/>
</dbReference>
<dbReference type="InterPro" id="IPR011051">
    <property type="entry name" value="RmlC_Cupin_sf"/>
</dbReference>
<feature type="signal peptide" evidence="2">
    <location>
        <begin position="1"/>
        <end position="21"/>
    </location>
</feature>
<dbReference type="Gene3D" id="2.60.120.10">
    <property type="entry name" value="Jelly Rolls"/>
    <property type="match status" value="1"/>
</dbReference>
<dbReference type="InterPro" id="IPR013096">
    <property type="entry name" value="Cupin_2"/>
</dbReference>
<gene>
    <name evidence="4" type="ORF">PVT68_14020</name>
</gene>
<dbReference type="Pfam" id="PF07883">
    <property type="entry name" value="Cupin_2"/>
    <property type="match status" value="1"/>
</dbReference>
<organism evidence="4 5">
    <name type="scientific">Microbulbifer bruguierae</name>
    <dbReference type="NCBI Taxonomy" id="3029061"/>
    <lineage>
        <taxon>Bacteria</taxon>
        <taxon>Pseudomonadati</taxon>
        <taxon>Pseudomonadota</taxon>
        <taxon>Gammaproteobacteria</taxon>
        <taxon>Cellvibrionales</taxon>
        <taxon>Microbulbiferaceae</taxon>
        <taxon>Microbulbifer</taxon>
    </lineage>
</organism>
<dbReference type="SUPFAM" id="SSF51182">
    <property type="entry name" value="RmlC-like cupins"/>
    <property type="match status" value="1"/>
</dbReference>
<accession>A0ABY8NBC4</accession>
<keyword evidence="5" id="KW-1185">Reference proteome</keyword>
<dbReference type="InterPro" id="IPR051610">
    <property type="entry name" value="GPI/OXD"/>
</dbReference>
<evidence type="ECO:0000259" key="3">
    <source>
        <dbReference type="Pfam" id="PF07883"/>
    </source>
</evidence>
<dbReference type="PANTHER" id="PTHR35848:SF6">
    <property type="entry name" value="CUPIN TYPE-2 DOMAIN-CONTAINING PROTEIN"/>
    <property type="match status" value="1"/>
</dbReference>
<name>A0ABY8NBC4_9GAMM</name>
<proteinExistence type="predicted"/>
<evidence type="ECO:0000313" key="5">
    <source>
        <dbReference type="Proteomes" id="UP001236500"/>
    </source>
</evidence>
<keyword evidence="1" id="KW-0479">Metal-binding</keyword>
<sequence>MKTFLYGLAFAAVSHATFANAEKLTGYIIENDADIARQQPGPHKGGGETTAFPFFAGASDMELVFRKRILHPGAAIGYHEQHKDEIYYVISGTGELTMNGEKSEVGPGTAILTRPGSSHGLRQVGSEDLVIFIVYGKDRKQ</sequence>
<evidence type="ECO:0000256" key="1">
    <source>
        <dbReference type="ARBA" id="ARBA00022723"/>
    </source>
</evidence>
<reference evidence="4 5" key="1">
    <citation type="submission" date="2023-02" db="EMBL/GenBank/DDBJ databases">
        <title>Description and genomic characterization of Microbulbifer bruguierae sp. nov., isolated from the sediment of mangrove plant Bruguiera sexangula.</title>
        <authorList>
            <person name="Long M."/>
        </authorList>
    </citation>
    <scope>NUCLEOTIDE SEQUENCE [LARGE SCALE GENOMIC DNA]</scope>
    <source>
        <strain evidence="4 5">H12</strain>
    </source>
</reference>
<feature type="chain" id="PRO_5046841409" evidence="2">
    <location>
        <begin position="22"/>
        <end position="141"/>
    </location>
</feature>
<dbReference type="InterPro" id="IPR014710">
    <property type="entry name" value="RmlC-like_jellyroll"/>
</dbReference>
<dbReference type="RefSeq" id="WP_280319055.1">
    <property type="nucleotide sequence ID" value="NZ_CP118605.1"/>
</dbReference>
<keyword evidence="2" id="KW-0732">Signal</keyword>